<dbReference type="SUPFAM" id="SSF55781">
    <property type="entry name" value="GAF domain-like"/>
    <property type="match status" value="1"/>
</dbReference>
<evidence type="ECO:0000259" key="4">
    <source>
        <dbReference type="Pfam" id="PF01590"/>
    </source>
</evidence>
<dbReference type="Proteomes" id="UP000245926">
    <property type="component" value="Chromosome"/>
</dbReference>
<dbReference type="GO" id="GO:0030313">
    <property type="term" value="C:cell envelope"/>
    <property type="evidence" value="ECO:0007669"/>
    <property type="project" value="UniProtKB-SubCell"/>
</dbReference>
<dbReference type="PANTHER" id="PTHR32347:SF23">
    <property type="entry name" value="BLL5650 PROTEIN"/>
    <property type="match status" value="1"/>
</dbReference>
<evidence type="ECO:0000313" key="5">
    <source>
        <dbReference type="EMBL" id="AWN41765.1"/>
    </source>
</evidence>
<dbReference type="InterPro" id="IPR050465">
    <property type="entry name" value="UPF0194_transport"/>
</dbReference>
<evidence type="ECO:0000256" key="3">
    <source>
        <dbReference type="SAM" id="MobiDB-lite"/>
    </source>
</evidence>
<dbReference type="OrthoDB" id="9806939at2"/>
<feature type="region of interest" description="Disordered" evidence="3">
    <location>
        <begin position="1"/>
        <end position="22"/>
    </location>
</feature>
<sequence>MLLESKDQAAEEGQPGSSQPIPQSAIRLALNDSVSDEEFLSSWLRLLVEEVGGGAVAAVLLKDGADLRCTFSSALSDRDTASLEAVGRRCAAEIKAVIRRFDEGAPQSGRVGIATPILHASELVAVAVILQGDRGRGDALRTLRTVQISSGWLRARLLTRKEALPRAARWRLLRDLSTRLLQQNGLDGATQVLATDLAASFGYERVSVHLREGLNVRLRAVSGAGEFDRRLGVVKKLQAAAEEAILQKAVIHYPDVEGGAFLVTRAHADVVRLQGGTLCTTPILFRGEPLGAIVCESASPEGTPHSVVETLAELAGSLGAILHFFQERNAPLPQRARRWLVTAVSQLFGPAALKLKLATLCLVTLFAGACLLRDEYRITANARVDGQELATLAAPFDGFILAEFGRPGTVIAGGAVLAKLDDRDMRLERLRQAATRRQKTAELDRATAENRLSDANVIEAQIAQTDAELAYLDAMIGRAEIKSPYRGLIISGDLSQAVGTPVKRGDPLFQVAQADSFRITLDVNEDLVDRTRAGQTGDLLLASLPDATFPITVTTITPITEAKEGQAVFRVEARLTRSDPRLRHGMEGIARLSAGQQRLIWIWSHRLVGWLKLKAWPYLPWSGSAHGD</sequence>
<accession>A0A2U8W6Q4</accession>
<dbReference type="InterPro" id="IPR029016">
    <property type="entry name" value="GAF-like_dom_sf"/>
</dbReference>
<protein>
    <recommendedName>
        <fullName evidence="4">GAF domain-containing protein</fullName>
    </recommendedName>
</protein>
<evidence type="ECO:0000256" key="2">
    <source>
        <dbReference type="ARBA" id="ARBA00023054"/>
    </source>
</evidence>
<name>A0A2U8W6Q4_9HYPH</name>
<reference evidence="6" key="1">
    <citation type="submission" date="2018-05" db="EMBL/GenBank/DDBJ databases">
        <title>Complete Genome Sequence of Methylobacterium sp. 17SD2-17.</title>
        <authorList>
            <person name="Srinivasan S."/>
        </authorList>
    </citation>
    <scope>NUCLEOTIDE SEQUENCE [LARGE SCALE GENOMIC DNA]</scope>
    <source>
        <strain evidence="6">17SD2-17</strain>
    </source>
</reference>
<proteinExistence type="predicted"/>
<dbReference type="PANTHER" id="PTHR32347">
    <property type="entry name" value="EFFLUX SYSTEM COMPONENT YKNX-RELATED"/>
    <property type="match status" value="1"/>
</dbReference>
<dbReference type="KEGG" id="mets:DK389_16220"/>
<organism evidence="5 6">
    <name type="scientific">Methylobacterium durans</name>
    <dbReference type="NCBI Taxonomy" id="2202825"/>
    <lineage>
        <taxon>Bacteria</taxon>
        <taxon>Pseudomonadati</taxon>
        <taxon>Pseudomonadota</taxon>
        <taxon>Alphaproteobacteria</taxon>
        <taxon>Hyphomicrobiales</taxon>
        <taxon>Methylobacteriaceae</taxon>
        <taxon>Methylobacterium</taxon>
    </lineage>
</organism>
<feature type="domain" description="GAF" evidence="4">
    <location>
        <begin position="189"/>
        <end position="318"/>
    </location>
</feature>
<dbReference type="SUPFAM" id="SSF111369">
    <property type="entry name" value="HlyD-like secretion proteins"/>
    <property type="match status" value="1"/>
</dbReference>
<evidence type="ECO:0000256" key="1">
    <source>
        <dbReference type="ARBA" id="ARBA00004196"/>
    </source>
</evidence>
<comment type="subcellular location">
    <subcellularLocation>
        <location evidence="1">Cell envelope</location>
    </subcellularLocation>
</comment>
<dbReference type="AlphaFoldDB" id="A0A2U8W6Q4"/>
<evidence type="ECO:0000313" key="6">
    <source>
        <dbReference type="Proteomes" id="UP000245926"/>
    </source>
</evidence>
<gene>
    <name evidence="5" type="ORF">DK389_16220</name>
</gene>
<dbReference type="Gene3D" id="2.40.30.170">
    <property type="match status" value="1"/>
</dbReference>
<keyword evidence="2" id="KW-0175">Coiled coil</keyword>
<dbReference type="EMBL" id="CP029550">
    <property type="protein sequence ID" value="AWN41765.1"/>
    <property type="molecule type" value="Genomic_DNA"/>
</dbReference>
<dbReference type="RefSeq" id="WP_109891089.1">
    <property type="nucleotide sequence ID" value="NZ_CP029550.1"/>
</dbReference>
<keyword evidence="6" id="KW-1185">Reference proteome</keyword>
<dbReference type="Gene3D" id="3.30.450.40">
    <property type="match status" value="1"/>
</dbReference>
<dbReference type="InterPro" id="IPR003018">
    <property type="entry name" value="GAF"/>
</dbReference>
<dbReference type="Pfam" id="PF01590">
    <property type="entry name" value="GAF"/>
    <property type="match status" value="1"/>
</dbReference>